<proteinExistence type="predicted"/>
<name>A0A2P5AXM3_PARAD</name>
<feature type="region of interest" description="Disordered" evidence="1">
    <location>
        <begin position="32"/>
        <end position="82"/>
    </location>
</feature>
<organism evidence="2 3">
    <name type="scientific">Parasponia andersonii</name>
    <name type="common">Sponia andersonii</name>
    <dbReference type="NCBI Taxonomy" id="3476"/>
    <lineage>
        <taxon>Eukaryota</taxon>
        <taxon>Viridiplantae</taxon>
        <taxon>Streptophyta</taxon>
        <taxon>Embryophyta</taxon>
        <taxon>Tracheophyta</taxon>
        <taxon>Spermatophyta</taxon>
        <taxon>Magnoliopsida</taxon>
        <taxon>eudicotyledons</taxon>
        <taxon>Gunneridae</taxon>
        <taxon>Pentapetalae</taxon>
        <taxon>rosids</taxon>
        <taxon>fabids</taxon>
        <taxon>Rosales</taxon>
        <taxon>Cannabaceae</taxon>
        <taxon>Parasponia</taxon>
    </lineage>
</organism>
<comment type="caution">
    <text evidence="2">The sequence shown here is derived from an EMBL/GenBank/DDBJ whole genome shotgun (WGS) entry which is preliminary data.</text>
</comment>
<protein>
    <submittedName>
        <fullName evidence="2">Uncharacterized protein</fullName>
    </submittedName>
</protein>
<accession>A0A2P5AXM3</accession>
<dbReference type="EMBL" id="JXTB01000419">
    <property type="protein sequence ID" value="PON41256.1"/>
    <property type="molecule type" value="Genomic_DNA"/>
</dbReference>
<evidence type="ECO:0000313" key="3">
    <source>
        <dbReference type="Proteomes" id="UP000237105"/>
    </source>
</evidence>
<dbReference type="AlphaFoldDB" id="A0A2P5AXM3"/>
<dbReference type="Proteomes" id="UP000237105">
    <property type="component" value="Unassembled WGS sequence"/>
</dbReference>
<evidence type="ECO:0000256" key="1">
    <source>
        <dbReference type="SAM" id="MobiDB-lite"/>
    </source>
</evidence>
<keyword evidence="3" id="KW-1185">Reference proteome</keyword>
<evidence type="ECO:0000313" key="2">
    <source>
        <dbReference type="EMBL" id="PON41256.1"/>
    </source>
</evidence>
<sequence length="82" mass="9163">MLAALAEANRKAETAHKAVLGLRDEVAKVRRDNARHKGLLASEARSGRREDFDEEVQQESGGQPPREVPAPSRSRMQEERQS</sequence>
<reference evidence="3" key="1">
    <citation type="submission" date="2016-06" db="EMBL/GenBank/DDBJ databases">
        <title>Parallel loss of symbiosis genes in relatives of nitrogen-fixing non-legume Parasponia.</title>
        <authorList>
            <person name="Van Velzen R."/>
            <person name="Holmer R."/>
            <person name="Bu F."/>
            <person name="Rutten L."/>
            <person name="Van Zeijl A."/>
            <person name="Liu W."/>
            <person name="Santuari L."/>
            <person name="Cao Q."/>
            <person name="Sharma T."/>
            <person name="Shen D."/>
            <person name="Roswanjaya Y."/>
            <person name="Wardhani T."/>
            <person name="Kalhor M.S."/>
            <person name="Jansen J."/>
            <person name="Van den Hoogen J."/>
            <person name="Gungor B."/>
            <person name="Hartog M."/>
            <person name="Hontelez J."/>
            <person name="Verver J."/>
            <person name="Yang W.-C."/>
            <person name="Schijlen E."/>
            <person name="Repin R."/>
            <person name="Schilthuizen M."/>
            <person name="Schranz E."/>
            <person name="Heidstra R."/>
            <person name="Miyata K."/>
            <person name="Fedorova E."/>
            <person name="Kohlen W."/>
            <person name="Bisseling T."/>
            <person name="Smit S."/>
            <person name="Geurts R."/>
        </authorList>
    </citation>
    <scope>NUCLEOTIDE SEQUENCE [LARGE SCALE GENOMIC DNA]</scope>
    <source>
        <strain evidence="3">cv. WU1-14</strain>
    </source>
</reference>
<gene>
    <name evidence="2" type="ORF">PanWU01x14_290950</name>
</gene>